<feature type="chain" id="PRO_5016694710" description="Auto-transporter adhesin head GIN domain-containing protein" evidence="1">
    <location>
        <begin position="23"/>
        <end position="233"/>
    </location>
</feature>
<reference evidence="2 3" key="1">
    <citation type="submission" date="2018-07" db="EMBL/GenBank/DDBJ databases">
        <title>Genomic Encyclopedia of Type Strains, Phase III (KMG-III): the genomes of soil and plant-associated and newly described type strains.</title>
        <authorList>
            <person name="Whitman W."/>
        </authorList>
    </citation>
    <scope>NUCLEOTIDE SEQUENCE [LARGE SCALE GENOMIC DNA]</scope>
    <source>
        <strain evidence="2 3">31-25a</strain>
    </source>
</reference>
<keyword evidence="3" id="KW-1185">Reference proteome</keyword>
<accession>A0A368YZZ0</accession>
<organism evidence="2 3">
    <name type="scientific">Phyllobacterium bourgognense</name>
    <dbReference type="NCBI Taxonomy" id="314236"/>
    <lineage>
        <taxon>Bacteria</taxon>
        <taxon>Pseudomonadati</taxon>
        <taxon>Pseudomonadota</taxon>
        <taxon>Alphaproteobacteria</taxon>
        <taxon>Hyphomicrobiales</taxon>
        <taxon>Phyllobacteriaceae</taxon>
        <taxon>Phyllobacterium</taxon>
    </lineage>
</organism>
<protein>
    <recommendedName>
        <fullName evidence="4">Auto-transporter adhesin head GIN domain-containing protein</fullName>
    </recommendedName>
</protein>
<name>A0A368YZZ0_9HYPH</name>
<keyword evidence="1" id="KW-0732">Signal</keyword>
<dbReference type="OrthoDB" id="7341910at2"/>
<comment type="caution">
    <text evidence="2">The sequence shown here is derived from an EMBL/GenBank/DDBJ whole genome shotgun (WGS) entry which is preliminary data.</text>
</comment>
<evidence type="ECO:0000256" key="1">
    <source>
        <dbReference type="SAM" id="SignalP"/>
    </source>
</evidence>
<evidence type="ECO:0008006" key="4">
    <source>
        <dbReference type="Google" id="ProtNLM"/>
    </source>
</evidence>
<evidence type="ECO:0000313" key="3">
    <source>
        <dbReference type="Proteomes" id="UP000253324"/>
    </source>
</evidence>
<dbReference type="RefSeq" id="WP_114429122.1">
    <property type="nucleotide sequence ID" value="NZ_QPJM01000003.1"/>
</dbReference>
<gene>
    <name evidence="2" type="ORF">C7476_10379</name>
</gene>
<proteinExistence type="predicted"/>
<dbReference type="EMBL" id="QPJM01000003">
    <property type="protein sequence ID" value="RCW85239.1"/>
    <property type="molecule type" value="Genomic_DNA"/>
</dbReference>
<dbReference type="Proteomes" id="UP000253324">
    <property type="component" value="Unassembled WGS sequence"/>
</dbReference>
<feature type="signal peptide" evidence="1">
    <location>
        <begin position="1"/>
        <end position="22"/>
    </location>
</feature>
<evidence type="ECO:0000313" key="2">
    <source>
        <dbReference type="EMBL" id="RCW85239.1"/>
    </source>
</evidence>
<dbReference type="AlphaFoldDB" id="A0A368YZZ0"/>
<sequence length="233" mass="25548">MPGFFASLILLLTTLTPVAASAEPSKPLDNIKTVAITGEASRVEFTTTDTQPYAATISGNRSSWFSNWYSSWFSNACETDTTTEVKDQTLLIHVAESPLISLSDCEVRINVNLPKNSDINIQQQALYAKLSGDYRGITISSNAADFSLDGYASSLDIKGDAVRSDMRFDRTNNSETIRLDSHALDASFSFVKDTTISYEIDAKASFIDSKRESTPGAKPSIEIKSEYVRATIR</sequence>